<feature type="domain" description="MGRN1/RNF157-like N-terminal" evidence="8">
    <location>
        <begin position="2"/>
        <end position="94"/>
    </location>
</feature>
<evidence type="ECO:0000256" key="7">
    <source>
        <dbReference type="ARBA" id="ARBA00022833"/>
    </source>
</evidence>
<dbReference type="InterPro" id="IPR058981">
    <property type="entry name" value="MGRN1/RNF157-like_N"/>
</dbReference>
<dbReference type="EMBL" id="OU466859">
    <property type="protein sequence ID" value="CAH2054317.1"/>
    <property type="molecule type" value="Genomic_DNA"/>
</dbReference>
<organism evidence="9 10">
    <name type="scientific">Thlaspi arvense</name>
    <name type="common">Field penny-cress</name>
    <dbReference type="NCBI Taxonomy" id="13288"/>
    <lineage>
        <taxon>Eukaryota</taxon>
        <taxon>Viridiplantae</taxon>
        <taxon>Streptophyta</taxon>
        <taxon>Embryophyta</taxon>
        <taxon>Tracheophyta</taxon>
        <taxon>Spermatophyta</taxon>
        <taxon>Magnoliopsida</taxon>
        <taxon>eudicotyledons</taxon>
        <taxon>Gunneridae</taxon>
        <taxon>Pentapetalae</taxon>
        <taxon>rosids</taxon>
        <taxon>malvids</taxon>
        <taxon>Brassicales</taxon>
        <taxon>Brassicaceae</taxon>
        <taxon>Thlaspideae</taxon>
        <taxon>Thlaspi</taxon>
    </lineage>
</organism>
<evidence type="ECO:0000259" key="8">
    <source>
        <dbReference type="Pfam" id="PF26192"/>
    </source>
</evidence>
<proteinExistence type="predicted"/>
<evidence type="ECO:0000313" key="10">
    <source>
        <dbReference type="Proteomes" id="UP000836841"/>
    </source>
</evidence>
<dbReference type="GO" id="GO:0016567">
    <property type="term" value="P:protein ubiquitination"/>
    <property type="evidence" value="ECO:0007669"/>
    <property type="project" value="TreeGrafter"/>
</dbReference>
<comment type="catalytic activity">
    <reaction evidence="1">
        <text>S-ubiquitinyl-[E2 ubiquitin-conjugating enzyme]-L-cysteine + [acceptor protein]-L-lysine = [E2 ubiquitin-conjugating enzyme]-L-cysteine + N(6)-ubiquitinyl-[acceptor protein]-L-lysine.</text>
        <dbReference type="EC" id="2.3.2.27"/>
    </reaction>
</comment>
<name>A0AAU9S096_THLAR</name>
<evidence type="ECO:0000256" key="4">
    <source>
        <dbReference type="ARBA" id="ARBA00022723"/>
    </source>
</evidence>
<dbReference type="Pfam" id="PF26192">
    <property type="entry name" value="RNF157-like_N"/>
    <property type="match status" value="1"/>
</dbReference>
<reference evidence="9 10" key="1">
    <citation type="submission" date="2022-03" db="EMBL/GenBank/DDBJ databases">
        <authorList>
            <person name="Nunn A."/>
            <person name="Chopra R."/>
            <person name="Nunn A."/>
            <person name="Contreras Garrido A."/>
        </authorList>
    </citation>
    <scope>NUCLEOTIDE SEQUENCE [LARGE SCALE GENOMIC DNA]</scope>
</reference>
<keyword evidence="7" id="KW-0862">Zinc</keyword>
<protein>
    <recommendedName>
        <fullName evidence="2">RING-type E3 ubiquitin transferase</fullName>
        <ecNumber evidence="2">2.3.2.27</ecNumber>
    </recommendedName>
</protein>
<evidence type="ECO:0000313" key="9">
    <source>
        <dbReference type="EMBL" id="CAH2054317.1"/>
    </source>
</evidence>
<gene>
    <name evidence="9" type="ORF">TAV2_LOCUS9222</name>
</gene>
<dbReference type="PANTHER" id="PTHR22996">
    <property type="entry name" value="MAHOGUNIN"/>
    <property type="match status" value="1"/>
</dbReference>
<sequence>MDFEKGLGQKFKQPSGSGIDFSVFEDAELFKAADTDIYPLAVKAEAAPSGDDEEKRVGSKNAQITQAVYEKEKGEIKIRVVKQILWVNEIRYELQEIYGIGNTVDGDDDSADDANDPGKECVICLSEPRDTTVLPCRHMVSKIMFFFSNADGLNAFVLMWRLFASVVSVYVQRMREGVEVSDKSMSDLQATC</sequence>
<accession>A0AAU9S096</accession>
<dbReference type="PANTHER" id="PTHR22996:SF0">
    <property type="entry name" value="RE60872P-RELATED"/>
    <property type="match status" value="1"/>
</dbReference>
<evidence type="ECO:0000256" key="1">
    <source>
        <dbReference type="ARBA" id="ARBA00000900"/>
    </source>
</evidence>
<keyword evidence="5" id="KW-0863">Zinc-finger</keyword>
<evidence type="ECO:0000256" key="5">
    <source>
        <dbReference type="ARBA" id="ARBA00022771"/>
    </source>
</evidence>
<evidence type="ECO:0000256" key="3">
    <source>
        <dbReference type="ARBA" id="ARBA00022679"/>
    </source>
</evidence>
<dbReference type="EC" id="2.3.2.27" evidence="2"/>
<dbReference type="InterPro" id="IPR045194">
    <property type="entry name" value="MGRN1/RNF157-like"/>
</dbReference>
<dbReference type="SUPFAM" id="SSF57850">
    <property type="entry name" value="RING/U-box"/>
    <property type="match status" value="1"/>
</dbReference>
<keyword evidence="4" id="KW-0479">Metal-binding</keyword>
<keyword evidence="3" id="KW-0808">Transferase</keyword>
<dbReference type="GO" id="GO:0061630">
    <property type="term" value="F:ubiquitin protein ligase activity"/>
    <property type="evidence" value="ECO:0007669"/>
    <property type="project" value="UniProtKB-EC"/>
</dbReference>
<dbReference type="AlphaFoldDB" id="A0AAU9S096"/>
<dbReference type="Gene3D" id="3.30.40.10">
    <property type="entry name" value="Zinc/RING finger domain, C3HC4 (zinc finger)"/>
    <property type="match status" value="1"/>
</dbReference>
<dbReference type="InterPro" id="IPR013083">
    <property type="entry name" value="Znf_RING/FYVE/PHD"/>
</dbReference>
<dbReference type="GO" id="GO:0008270">
    <property type="term" value="F:zinc ion binding"/>
    <property type="evidence" value="ECO:0007669"/>
    <property type="project" value="UniProtKB-KW"/>
</dbReference>
<keyword evidence="6" id="KW-0833">Ubl conjugation pathway</keyword>
<keyword evidence="10" id="KW-1185">Reference proteome</keyword>
<evidence type="ECO:0000256" key="6">
    <source>
        <dbReference type="ARBA" id="ARBA00022786"/>
    </source>
</evidence>
<dbReference type="Proteomes" id="UP000836841">
    <property type="component" value="Chromosome 3"/>
</dbReference>
<evidence type="ECO:0000256" key="2">
    <source>
        <dbReference type="ARBA" id="ARBA00012483"/>
    </source>
</evidence>